<accession>A0A3P7TL16</accession>
<gene>
    <name evidence="1" type="ORF">HPLM_LOCUS1119</name>
</gene>
<organism evidence="1 2">
    <name type="scientific">Haemonchus placei</name>
    <name type="common">Barber's pole worm</name>
    <dbReference type="NCBI Taxonomy" id="6290"/>
    <lineage>
        <taxon>Eukaryota</taxon>
        <taxon>Metazoa</taxon>
        <taxon>Ecdysozoa</taxon>
        <taxon>Nematoda</taxon>
        <taxon>Chromadorea</taxon>
        <taxon>Rhabditida</taxon>
        <taxon>Rhabditina</taxon>
        <taxon>Rhabditomorpha</taxon>
        <taxon>Strongyloidea</taxon>
        <taxon>Trichostrongylidae</taxon>
        <taxon>Haemonchus</taxon>
    </lineage>
</organism>
<reference evidence="1 2" key="1">
    <citation type="submission" date="2018-11" db="EMBL/GenBank/DDBJ databases">
        <authorList>
            <consortium name="Pathogen Informatics"/>
        </authorList>
    </citation>
    <scope>NUCLEOTIDE SEQUENCE [LARGE SCALE GENOMIC DNA]</scope>
    <source>
        <strain evidence="1 2">MHpl1</strain>
    </source>
</reference>
<dbReference type="Proteomes" id="UP000268014">
    <property type="component" value="Unassembled WGS sequence"/>
</dbReference>
<protein>
    <submittedName>
        <fullName evidence="1">Uncharacterized protein</fullName>
    </submittedName>
</protein>
<proteinExistence type="predicted"/>
<evidence type="ECO:0000313" key="1">
    <source>
        <dbReference type="EMBL" id="VDO07973.1"/>
    </source>
</evidence>
<keyword evidence="2" id="KW-1185">Reference proteome</keyword>
<dbReference type="EMBL" id="UZAF01001303">
    <property type="protein sequence ID" value="VDO07973.1"/>
    <property type="molecule type" value="Genomic_DNA"/>
</dbReference>
<evidence type="ECO:0000313" key="2">
    <source>
        <dbReference type="Proteomes" id="UP000268014"/>
    </source>
</evidence>
<dbReference type="AlphaFoldDB" id="A0A3P7TL16"/>
<name>A0A3P7TL16_HAEPC</name>
<sequence>MLQWHRGFRVSFATQADCFPYSLRRVNVELAVFKTPFFERIGISNSPPDGETWKVTS</sequence>